<dbReference type="InterPro" id="IPR050596">
    <property type="entry name" value="AspAT/PAT-like"/>
</dbReference>
<accession>A0A7L8AI61</accession>
<sequence>MPSISKKGIQMPESPIRKLVPYAENAKKRGVKVFHLNIGQPDIKTPQVALDAVKNNTIETLSYARSEGSEEYRTKLAKYYVNNNIPVTADNIIVTTGGSEALLFTIGSITDPGDEIIIPEPFYANYNGFSTASGVTVVPVISKIEDNFALPKIEDFEKLITNKTKAILICNPGNPTGYLYSEEEIEKLKKIVLKHDLYLIADEVYREFAYDGLKHTSVLSLEGLDQHAIVIDSVSKRYSMCGARIGCIVSKNETFVKTAIKFAQARLSPPTYALIASEAALDTPQSYFDDVIEEYVSRRNTLIAELKKIDGVKVANPKGAFYCVAELPVKDSDAFAQWLLEDFNLNNETVMVAPASGFYSTPGEGKNQIRMAYVLNENDLKRSVKILAEALKQYKN</sequence>
<organism evidence="8 9">
    <name type="scientific">Polaribacter haliotis</name>
    <dbReference type="NCBI Taxonomy" id="1888915"/>
    <lineage>
        <taxon>Bacteria</taxon>
        <taxon>Pseudomonadati</taxon>
        <taxon>Bacteroidota</taxon>
        <taxon>Flavobacteriia</taxon>
        <taxon>Flavobacteriales</taxon>
        <taxon>Flavobacteriaceae</taxon>
    </lineage>
</organism>
<evidence type="ECO:0000256" key="4">
    <source>
        <dbReference type="ARBA" id="ARBA00022679"/>
    </source>
</evidence>
<dbReference type="GO" id="GO:0030170">
    <property type="term" value="F:pyridoxal phosphate binding"/>
    <property type="evidence" value="ECO:0007669"/>
    <property type="project" value="InterPro"/>
</dbReference>
<evidence type="ECO:0000256" key="3">
    <source>
        <dbReference type="ARBA" id="ARBA00022576"/>
    </source>
</evidence>
<evidence type="ECO:0000256" key="2">
    <source>
        <dbReference type="ARBA" id="ARBA00007441"/>
    </source>
</evidence>
<dbReference type="OrthoDB" id="9802328at2"/>
<keyword evidence="4 6" id="KW-0808">Transferase</keyword>
<comment type="similarity">
    <text evidence="2 6">Belongs to the class-I pyridoxal-phosphate-dependent aminotransferase family.</text>
</comment>
<protein>
    <recommendedName>
        <fullName evidence="6">Aminotransferase</fullName>
        <ecNumber evidence="6">2.6.1.-</ecNumber>
    </recommendedName>
</protein>
<dbReference type="PROSITE" id="PS00105">
    <property type="entry name" value="AA_TRANSFER_CLASS_1"/>
    <property type="match status" value="1"/>
</dbReference>
<dbReference type="Pfam" id="PF00155">
    <property type="entry name" value="Aminotran_1_2"/>
    <property type="match status" value="1"/>
</dbReference>
<name>A0A7L8AI61_9FLAO</name>
<evidence type="ECO:0000313" key="9">
    <source>
        <dbReference type="Proteomes" id="UP000516764"/>
    </source>
</evidence>
<dbReference type="EC" id="2.6.1.-" evidence="6"/>
<keyword evidence="9" id="KW-1185">Reference proteome</keyword>
<dbReference type="GO" id="GO:0008483">
    <property type="term" value="F:transaminase activity"/>
    <property type="evidence" value="ECO:0007669"/>
    <property type="project" value="UniProtKB-KW"/>
</dbReference>
<dbReference type="InterPro" id="IPR015424">
    <property type="entry name" value="PyrdxlP-dep_Trfase"/>
</dbReference>
<evidence type="ECO:0000259" key="7">
    <source>
        <dbReference type="Pfam" id="PF00155"/>
    </source>
</evidence>
<evidence type="ECO:0000313" key="8">
    <source>
        <dbReference type="EMBL" id="QOD61678.1"/>
    </source>
</evidence>
<dbReference type="Gene3D" id="3.90.1150.10">
    <property type="entry name" value="Aspartate Aminotransferase, domain 1"/>
    <property type="match status" value="1"/>
</dbReference>
<evidence type="ECO:0000256" key="5">
    <source>
        <dbReference type="ARBA" id="ARBA00022898"/>
    </source>
</evidence>
<evidence type="ECO:0000256" key="1">
    <source>
        <dbReference type="ARBA" id="ARBA00001933"/>
    </source>
</evidence>
<dbReference type="InterPro" id="IPR004838">
    <property type="entry name" value="NHTrfase_class1_PyrdxlP-BS"/>
</dbReference>
<dbReference type="SUPFAM" id="SSF53383">
    <property type="entry name" value="PLP-dependent transferases"/>
    <property type="match status" value="1"/>
</dbReference>
<comment type="cofactor">
    <cofactor evidence="1 6">
        <name>pyridoxal 5'-phosphate</name>
        <dbReference type="ChEBI" id="CHEBI:597326"/>
    </cofactor>
</comment>
<proteinExistence type="inferred from homology"/>
<dbReference type="GO" id="GO:0006520">
    <property type="term" value="P:amino acid metabolic process"/>
    <property type="evidence" value="ECO:0007669"/>
    <property type="project" value="InterPro"/>
</dbReference>
<dbReference type="InterPro" id="IPR015422">
    <property type="entry name" value="PyrdxlP-dep_Trfase_small"/>
</dbReference>
<dbReference type="Proteomes" id="UP000516764">
    <property type="component" value="Chromosome"/>
</dbReference>
<dbReference type="EMBL" id="CP061813">
    <property type="protein sequence ID" value="QOD61678.1"/>
    <property type="molecule type" value="Genomic_DNA"/>
</dbReference>
<dbReference type="InterPro" id="IPR015421">
    <property type="entry name" value="PyrdxlP-dep_Trfase_major"/>
</dbReference>
<dbReference type="RefSeq" id="WP_088355203.1">
    <property type="nucleotide sequence ID" value="NZ_CP061813.1"/>
</dbReference>
<dbReference type="KEGG" id="phal:H9I45_04300"/>
<evidence type="ECO:0000256" key="6">
    <source>
        <dbReference type="RuleBase" id="RU000481"/>
    </source>
</evidence>
<keyword evidence="5" id="KW-0663">Pyridoxal phosphate</keyword>
<dbReference type="AlphaFoldDB" id="A0A7L8AI61"/>
<gene>
    <name evidence="8" type="ORF">H9I45_04300</name>
</gene>
<feature type="domain" description="Aminotransferase class I/classII large" evidence="7">
    <location>
        <begin position="32"/>
        <end position="384"/>
    </location>
</feature>
<dbReference type="CDD" id="cd00609">
    <property type="entry name" value="AAT_like"/>
    <property type="match status" value="1"/>
</dbReference>
<keyword evidence="3 6" id="KW-0032">Aminotransferase</keyword>
<dbReference type="Gene3D" id="3.40.640.10">
    <property type="entry name" value="Type I PLP-dependent aspartate aminotransferase-like (Major domain)"/>
    <property type="match status" value="1"/>
</dbReference>
<dbReference type="InterPro" id="IPR004839">
    <property type="entry name" value="Aminotransferase_I/II_large"/>
</dbReference>
<dbReference type="PANTHER" id="PTHR46383">
    <property type="entry name" value="ASPARTATE AMINOTRANSFERASE"/>
    <property type="match status" value="1"/>
</dbReference>
<dbReference type="NCBIfam" id="NF005744">
    <property type="entry name" value="PRK07568.1"/>
    <property type="match status" value="1"/>
</dbReference>
<reference evidence="8 9" key="1">
    <citation type="journal article" date="2016" name="Int. J. Syst. Evol. Microbiol.">
        <title>Polaribacter haliotis sp. nov., isolated from the gut of abalone Haliotis discus hannai.</title>
        <authorList>
            <person name="Kim Y.O."/>
            <person name="Park I.S."/>
            <person name="Park S."/>
            <person name="Nam B.H."/>
            <person name="Park J.M."/>
            <person name="Kim D.G."/>
            <person name="Yoon J.H."/>
        </authorList>
    </citation>
    <scope>NUCLEOTIDE SEQUENCE [LARGE SCALE GENOMIC DNA]</scope>
    <source>
        <strain evidence="8 9">KCTC 52418</strain>
    </source>
</reference>